<dbReference type="Proteomes" id="UP000530412">
    <property type="component" value="Unassembled WGS sequence"/>
</dbReference>
<feature type="region of interest" description="Disordered" evidence="1">
    <location>
        <begin position="232"/>
        <end position="262"/>
    </location>
</feature>
<gene>
    <name evidence="2" type="ORF">FHS33_004566</name>
</gene>
<feature type="compositionally biased region" description="Low complexity" evidence="1">
    <location>
        <begin position="232"/>
        <end position="251"/>
    </location>
</feature>
<dbReference type="EMBL" id="JACJIE010000012">
    <property type="protein sequence ID" value="MBA8946114.1"/>
    <property type="molecule type" value="Genomic_DNA"/>
</dbReference>
<accession>A0AA40VJR1</accession>
<reference evidence="2 3" key="1">
    <citation type="submission" date="2020-08" db="EMBL/GenBank/DDBJ databases">
        <title>Genomic Encyclopedia of Type Strains, Phase III (KMG-III): the genomes of soil and plant-associated and newly described type strains.</title>
        <authorList>
            <person name="Whitman W."/>
        </authorList>
    </citation>
    <scope>NUCLEOTIDE SEQUENCE [LARGE SCALE GENOMIC DNA]</scope>
    <source>
        <strain evidence="2 3">CECT 3271</strain>
    </source>
</reference>
<organism evidence="2 3">
    <name type="scientific">Streptomyces calvus</name>
    <dbReference type="NCBI Taxonomy" id="67282"/>
    <lineage>
        <taxon>Bacteria</taxon>
        <taxon>Bacillati</taxon>
        <taxon>Actinomycetota</taxon>
        <taxon>Actinomycetes</taxon>
        <taxon>Kitasatosporales</taxon>
        <taxon>Streptomycetaceae</taxon>
        <taxon>Streptomyces</taxon>
    </lineage>
</organism>
<dbReference type="SUPFAM" id="SSF55821">
    <property type="entry name" value="YrdC/RibB"/>
    <property type="match status" value="1"/>
</dbReference>
<dbReference type="Gene3D" id="3.90.870.10">
    <property type="entry name" value="DHBP synthase"/>
    <property type="match status" value="1"/>
</dbReference>
<comment type="caution">
    <text evidence="2">The sequence shown here is derived from an EMBL/GenBank/DDBJ whole genome shotgun (WGS) entry which is preliminary data.</text>
</comment>
<dbReference type="InterPro" id="IPR017945">
    <property type="entry name" value="DHBP_synth_RibB-like_a/b_dom"/>
</dbReference>
<dbReference type="RefSeq" id="WP_142194532.1">
    <property type="nucleotide sequence ID" value="NZ_BMSU01000004.1"/>
</dbReference>
<dbReference type="AlphaFoldDB" id="A0AA40VJR1"/>
<evidence type="ECO:0000313" key="3">
    <source>
        <dbReference type="Proteomes" id="UP000530412"/>
    </source>
</evidence>
<evidence type="ECO:0000313" key="2">
    <source>
        <dbReference type="EMBL" id="MBA8946114.1"/>
    </source>
</evidence>
<protein>
    <submittedName>
        <fullName evidence="2">tRNA A37 threonylcarbamoyladenosine synthetase subunit TsaC/SUA5/YrdC</fullName>
    </submittedName>
</protein>
<name>A0AA40VJR1_9ACTN</name>
<evidence type="ECO:0000256" key="1">
    <source>
        <dbReference type="SAM" id="MobiDB-lite"/>
    </source>
</evidence>
<sequence length="262" mass="28020">MTGVPAEHVDRAPVSLAQAGRALRDGEAVVLPNPAPLTHVVTACRARTVNEAKGRPGDQSVALWAHHPDTLRALDQVWALGPDQRTTVRWLLLQERSTVLVPVRDGIDLPDWAAPAVKDGWMLLFGARWQPLRPLLDDLPLLYVSSANRTGHRPAATTADALAMFPATVAVLAVPEAGDPSPATDATKRQATTTIRLHPDGRLELHRHGAQDRHHSDPDEYLRHLRDRCAQAARQHGAGGAPPVASPVPAAHTAGLLGGASD</sequence>
<proteinExistence type="predicted"/>